<feature type="coiled-coil region" evidence="1">
    <location>
        <begin position="39"/>
        <end position="69"/>
    </location>
</feature>
<evidence type="ECO:0000313" key="3">
    <source>
        <dbReference type="Proteomes" id="UP000184114"/>
    </source>
</evidence>
<dbReference type="GeneID" id="90995768"/>
<evidence type="ECO:0000313" key="2">
    <source>
        <dbReference type="EMBL" id="SHE65266.1"/>
    </source>
</evidence>
<dbReference type="EMBL" id="FQTY01000004">
    <property type="protein sequence ID" value="SHE65266.1"/>
    <property type="molecule type" value="Genomic_DNA"/>
</dbReference>
<dbReference type="AlphaFoldDB" id="A0A1M4V8F0"/>
<dbReference type="RefSeq" id="WP_072974713.1">
    <property type="nucleotide sequence ID" value="NZ_FQTY01000004.1"/>
</dbReference>
<dbReference type="STRING" id="1123404.SAMN02745784_01407"/>
<sequence length="200" mass="23604">MFSKPINLDESILLKNKISLLHNDDSWNKLFGDANDKNIQNAKEELTQLVNREKEIETKNKELQKEKMKCMKMILGVSDSINNDNKVENIKLLDDYKSRMIDINEELEEIAFQLETIPKEIREANLKLLNATIQYGYSELKAREKVVNQSVGEIEILRERLKELMKTKHDYEEWVNETYTFLHGLLGSEVIEKIDRERFK</sequence>
<keyword evidence="3" id="KW-1185">Reference proteome</keyword>
<proteinExistence type="predicted"/>
<reference evidence="3" key="1">
    <citation type="submission" date="2016-11" db="EMBL/GenBank/DDBJ databases">
        <authorList>
            <person name="Varghese N."/>
            <person name="Submissions S."/>
        </authorList>
    </citation>
    <scope>NUCLEOTIDE SEQUENCE [LARGE SCALE GENOMIC DNA]</scope>
    <source>
        <strain evidence="3">DSM 18095</strain>
    </source>
</reference>
<gene>
    <name evidence="2" type="ORF">SAMN02745784_01407</name>
</gene>
<organism evidence="2 3">
    <name type="scientific">Tissierella praeacuta DSM 18095</name>
    <dbReference type="NCBI Taxonomy" id="1123404"/>
    <lineage>
        <taxon>Bacteria</taxon>
        <taxon>Bacillati</taxon>
        <taxon>Bacillota</taxon>
        <taxon>Tissierellia</taxon>
        <taxon>Tissierellales</taxon>
        <taxon>Tissierellaceae</taxon>
        <taxon>Tissierella</taxon>
    </lineage>
</organism>
<name>A0A1M4V8F0_9FIRM</name>
<protein>
    <submittedName>
        <fullName evidence="2">Uncharacterized protein</fullName>
    </submittedName>
</protein>
<accession>A0A1M4V8F0</accession>
<keyword evidence="1" id="KW-0175">Coiled coil</keyword>
<evidence type="ECO:0000256" key="1">
    <source>
        <dbReference type="SAM" id="Coils"/>
    </source>
</evidence>
<dbReference type="Proteomes" id="UP000184114">
    <property type="component" value="Unassembled WGS sequence"/>
</dbReference>